<evidence type="ECO:0000256" key="1">
    <source>
        <dbReference type="ARBA" id="ARBA00023186"/>
    </source>
</evidence>
<feature type="region of interest" description="Disordered" evidence="2">
    <location>
        <begin position="1"/>
        <end position="238"/>
    </location>
</feature>
<dbReference type="InterPro" id="IPR039773">
    <property type="entry name" value="BAG_chaperone_regulator"/>
</dbReference>
<dbReference type="PANTHER" id="PTHR12329">
    <property type="entry name" value="BCL2-ASSOCIATED ATHANOGENE"/>
    <property type="match status" value="1"/>
</dbReference>
<gene>
    <name evidence="4" type="primary">Bag4</name>
    <name evidence="4" type="ORF">UROIND_R14436</name>
</gene>
<comment type="caution">
    <text evidence="4">The sequence shown here is derived from an EMBL/GenBank/DDBJ whole genome shotgun (WGS) entry which is preliminary data.</text>
</comment>
<dbReference type="GO" id="GO:0051087">
    <property type="term" value="F:protein-folding chaperone binding"/>
    <property type="evidence" value="ECO:0007669"/>
    <property type="project" value="InterPro"/>
</dbReference>
<evidence type="ECO:0000259" key="3">
    <source>
        <dbReference type="PROSITE" id="PS51035"/>
    </source>
</evidence>
<dbReference type="InterPro" id="IPR003103">
    <property type="entry name" value="BAG_domain"/>
</dbReference>
<dbReference type="SMART" id="SM00264">
    <property type="entry name" value="BAG"/>
    <property type="match status" value="1"/>
</dbReference>
<reference evidence="4" key="1">
    <citation type="submission" date="2020-02" db="EMBL/GenBank/DDBJ databases">
        <title>Bird 10,000 Genomes (B10K) Project - Family phase.</title>
        <authorList>
            <person name="Zhang G."/>
        </authorList>
    </citation>
    <scope>NUCLEOTIDE SEQUENCE</scope>
    <source>
        <strain evidence="4">B10K-DU-030-59</strain>
    </source>
</reference>
<dbReference type="OrthoDB" id="8614100at2759"/>
<feature type="non-terminal residue" evidence="4">
    <location>
        <position position="1"/>
    </location>
</feature>
<dbReference type="GO" id="GO:0005829">
    <property type="term" value="C:cytosol"/>
    <property type="evidence" value="ECO:0007669"/>
    <property type="project" value="TreeGrafter"/>
</dbReference>
<feature type="compositionally biased region" description="Low complexity" evidence="2">
    <location>
        <begin position="226"/>
        <end position="238"/>
    </location>
</feature>
<feature type="compositionally biased region" description="Pro residues" evidence="2">
    <location>
        <begin position="77"/>
        <end position="89"/>
    </location>
</feature>
<accession>A0A852L0T8</accession>
<feature type="compositionally biased region" description="Polar residues" evidence="2">
    <location>
        <begin position="166"/>
        <end position="199"/>
    </location>
</feature>
<name>A0A852L0T8_UROIN</name>
<dbReference type="GO" id="GO:0016020">
    <property type="term" value="C:membrane"/>
    <property type="evidence" value="ECO:0007669"/>
    <property type="project" value="TreeGrafter"/>
</dbReference>
<dbReference type="SUPFAM" id="SSF63491">
    <property type="entry name" value="BAG domain"/>
    <property type="match status" value="1"/>
</dbReference>
<dbReference type="GO" id="GO:0005634">
    <property type="term" value="C:nucleus"/>
    <property type="evidence" value="ECO:0007669"/>
    <property type="project" value="TreeGrafter"/>
</dbReference>
<dbReference type="GO" id="GO:0050821">
    <property type="term" value="P:protein stabilization"/>
    <property type="evidence" value="ECO:0007669"/>
    <property type="project" value="TreeGrafter"/>
</dbReference>
<evidence type="ECO:0000313" key="4">
    <source>
        <dbReference type="EMBL" id="NXX83789.1"/>
    </source>
</evidence>
<evidence type="ECO:0000256" key="2">
    <source>
        <dbReference type="SAM" id="MobiDB-lite"/>
    </source>
</evidence>
<keyword evidence="1" id="KW-0143">Chaperone</keyword>
<dbReference type="InterPro" id="IPR036533">
    <property type="entry name" value="BAG_dom_sf"/>
</dbReference>
<dbReference type="PANTHER" id="PTHR12329:SF10">
    <property type="entry name" value="BAG FAMILY MOLECULAR CHAPERONE REGULATOR 4"/>
    <property type="match status" value="1"/>
</dbReference>
<dbReference type="AlphaFoldDB" id="A0A852L0T8"/>
<dbReference type="Gene3D" id="1.20.58.120">
    <property type="entry name" value="BAG domain"/>
    <property type="match status" value="1"/>
</dbReference>
<dbReference type="EMBL" id="WBNH01009629">
    <property type="protein sequence ID" value="NXX83789.1"/>
    <property type="molecule type" value="Genomic_DNA"/>
</dbReference>
<organism evidence="4 5">
    <name type="scientific">Urocolius indicus</name>
    <name type="common">Red-faced mousebird</name>
    <name type="synonym">Colius indicus</name>
    <dbReference type="NCBI Taxonomy" id="458196"/>
    <lineage>
        <taxon>Eukaryota</taxon>
        <taxon>Metazoa</taxon>
        <taxon>Chordata</taxon>
        <taxon>Craniata</taxon>
        <taxon>Vertebrata</taxon>
        <taxon>Euteleostomi</taxon>
        <taxon>Archelosauria</taxon>
        <taxon>Archosauria</taxon>
        <taxon>Dinosauria</taxon>
        <taxon>Saurischia</taxon>
        <taxon>Theropoda</taxon>
        <taxon>Coelurosauria</taxon>
        <taxon>Aves</taxon>
        <taxon>Neognathae</taxon>
        <taxon>Neoaves</taxon>
        <taxon>Telluraves</taxon>
        <taxon>Coraciimorphae</taxon>
        <taxon>Coliiformes</taxon>
        <taxon>Coliidae</taxon>
        <taxon>Urocolius</taxon>
    </lineage>
</organism>
<keyword evidence="5" id="KW-1185">Reference proteome</keyword>
<evidence type="ECO:0000313" key="5">
    <source>
        <dbReference type="Proteomes" id="UP000654395"/>
    </source>
</evidence>
<proteinExistence type="predicted"/>
<dbReference type="Pfam" id="PF02179">
    <property type="entry name" value="BAG"/>
    <property type="match status" value="1"/>
</dbReference>
<dbReference type="GO" id="GO:0000774">
    <property type="term" value="F:adenyl-nucleotide exchange factor activity"/>
    <property type="evidence" value="ECO:0007669"/>
    <property type="project" value="TreeGrafter"/>
</dbReference>
<dbReference type="Proteomes" id="UP000654395">
    <property type="component" value="Unassembled WGS sequence"/>
</dbReference>
<feature type="non-terminal residue" evidence="4">
    <location>
        <position position="322"/>
    </location>
</feature>
<protein>
    <submittedName>
        <fullName evidence="4">BAG4 regulator</fullName>
    </submittedName>
</protein>
<dbReference type="PROSITE" id="PS51035">
    <property type="entry name" value="BAG"/>
    <property type="match status" value="1"/>
</dbReference>
<sequence>LSPPQAMDSPYSNGAYSPPYPHYTGLAQDRGYYGCGTPQSPFPSEPTGTYRPPSPSAPWSYGPGEGSSRQRQQGPGYSPPQTPSLPVPQYPYGDASPGLQGPRSTEDTWAPSSLYGLQPPYAWPPAASHGSPFACQAQPPWATSGAPSQPPAWDSQDSAYDKPEPGTNQQHCYPDGNQQQQHYSGMLSSNHKPAPSLSTKVPAAQPKVQYSAQPQLYDGASRKLQPGRASARAAPAPAAAIQPEIQRILHVMGEAEQLEQEVDEFVGRKTEKSYRLLEEMLTKLLLELDSVETGGQDSVRQARKEAVHRIQAILEKLERKGL</sequence>
<feature type="domain" description="BAG" evidence="3">
    <location>
        <begin position="244"/>
        <end position="321"/>
    </location>
</feature>